<dbReference type="OMA" id="QNTELMH"/>
<organism evidence="4 5">
    <name type="scientific">Saprolegnia parasitica (strain CBS 223.65)</name>
    <dbReference type="NCBI Taxonomy" id="695850"/>
    <lineage>
        <taxon>Eukaryota</taxon>
        <taxon>Sar</taxon>
        <taxon>Stramenopiles</taxon>
        <taxon>Oomycota</taxon>
        <taxon>Saprolegniomycetes</taxon>
        <taxon>Saprolegniales</taxon>
        <taxon>Saprolegniaceae</taxon>
        <taxon>Saprolegnia</taxon>
    </lineage>
</organism>
<name>A0A067CVL1_SAPPC</name>
<gene>
    <name evidence="4" type="ORF">SPRG_04738</name>
</gene>
<dbReference type="EMBL" id="KK583200">
    <property type="protein sequence ID" value="KDO30837.1"/>
    <property type="molecule type" value="Genomic_DNA"/>
</dbReference>
<feature type="coiled-coil region" evidence="1">
    <location>
        <begin position="617"/>
        <end position="672"/>
    </location>
</feature>
<dbReference type="GeneID" id="24127169"/>
<feature type="region of interest" description="Disordered" evidence="2">
    <location>
        <begin position="763"/>
        <end position="786"/>
    </location>
</feature>
<evidence type="ECO:0000256" key="2">
    <source>
        <dbReference type="SAM" id="MobiDB-lite"/>
    </source>
</evidence>
<keyword evidence="5" id="KW-1185">Reference proteome</keyword>
<evidence type="ECO:0000256" key="1">
    <source>
        <dbReference type="SAM" id="Coils"/>
    </source>
</evidence>
<feature type="domain" description="Autophagy-related protein 16" evidence="3">
    <location>
        <begin position="568"/>
        <end position="670"/>
    </location>
</feature>
<feature type="coiled-coil region" evidence="1">
    <location>
        <begin position="359"/>
        <end position="432"/>
    </location>
</feature>
<feature type="coiled-coil region" evidence="1">
    <location>
        <begin position="29"/>
        <end position="148"/>
    </location>
</feature>
<dbReference type="Pfam" id="PF08614">
    <property type="entry name" value="ATG16"/>
    <property type="match status" value="1"/>
</dbReference>
<dbReference type="KEGG" id="spar:SPRG_04738"/>
<dbReference type="Gene3D" id="1.20.5.1700">
    <property type="match status" value="1"/>
</dbReference>
<dbReference type="Proteomes" id="UP000030745">
    <property type="component" value="Unassembled WGS sequence"/>
</dbReference>
<dbReference type="RefSeq" id="XP_012198534.1">
    <property type="nucleotide sequence ID" value="XM_012343144.1"/>
</dbReference>
<feature type="coiled-coil region" evidence="1">
    <location>
        <begin position="711"/>
        <end position="738"/>
    </location>
</feature>
<evidence type="ECO:0000259" key="3">
    <source>
        <dbReference type="Pfam" id="PF08614"/>
    </source>
</evidence>
<dbReference type="VEuPathDB" id="FungiDB:SPRG_04738"/>
<evidence type="ECO:0000313" key="5">
    <source>
        <dbReference type="Proteomes" id="UP000030745"/>
    </source>
</evidence>
<dbReference type="OrthoDB" id="75856at2759"/>
<evidence type="ECO:0000313" key="4">
    <source>
        <dbReference type="EMBL" id="KDO30837.1"/>
    </source>
</evidence>
<dbReference type="AlphaFoldDB" id="A0A067CVL1"/>
<proteinExistence type="predicted"/>
<dbReference type="InterPro" id="IPR013923">
    <property type="entry name" value="Autophagy-rel_prot_16_dom"/>
</dbReference>
<reference evidence="4 5" key="1">
    <citation type="journal article" date="2013" name="PLoS Genet.">
        <title>Distinctive expansion of potential virulence genes in the genome of the oomycete fish pathogen Saprolegnia parasitica.</title>
        <authorList>
            <person name="Jiang R.H."/>
            <person name="de Bruijn I."/>
            <person name="Haas B.J."/>
            <person name="Belmonte R."/>
            <person name="Lobach L."/>
            <person name="Christie J."/>
            <person name="van den Ackerveken G."/>
            <person name="Bottin A."/>
            <person name="Bulone V."/>
            <person name="Diaz-Moreno S.M."/>
            <person name="Dumas B."/>
            <person name="Fan L."/>
            <person name="Gaulin E."/>
            <person name="Govers F."/>
            <person name="Grenville-Briggs L.J."/>
            <person name="Horner N.R."/>
            <person name="Levin J.Z."/>
            <person name="Mammella M."/>
            <person name="Meijer H.J."/>
            <person name="Morris P."/>
            <person name="Nusbaum C."/>
            <person name="Oome S."/>
            <person name="Phillips A.J."/>
            <person name="van Rooyen D."/>
            <person name="Rzeszutek E."/>
            <person name="Saraiva M."/>
            <person name="Secombes C.J."/>
            <person name="Seidl M.F."/>
            <person name="Snel B."/>
            <person name="Stassen J.H."/>
            <person name="Sykes S."/>
            <person name="Tripathy S."/>
            <person name="van den Berg H."/>
            <person name="Vega-Arreguin J.C."/>
            <person name="Wawra S."/>
            <person name="Young S.K."/>
            <person name="Zeng Q."/>
            <person name="Dieguez-Uribeondo J."/>
            <person name="Russ C."/>
            <person name="Tyler B.M."/>
            <person name="van West P."/>
        </authorList>
    </citation>
    <scope>NUCLEOTIDE SEQUENCE [LARGE SCALE GENOMIC DNA]</scope>
    <source>
        <strain evidence="4 5">CBS 223.65</strain>
    </source>
</reference>
<sequence>MTFSETKDASSRRQSRVSVDSFTNDSGLVAFLSQQLETAQSQLLDLERDFNVKTARQDVMREQLENQAMTLQDVNQELTNELLKLRATHSSALPTSAACETANTELRDEITRLRADCEAMDAQHTRTLDALKHELGALTDENASLVARNYALESHIAGLKAPVASQSPANEPLKGLEKKLDEARITNLGLAERNVALNDQAVRLEMELRDALARSQRLVDVEKQNQTLQQLLCEARDETEELQSVSDAMRKENTFLLDQNTELMHDVRVLSSAVDDLKLAQMRETTASDTTPTEQHQKDVHADQIAMLETALAENDAKITALRDLNQDTLAELETKLTHIQTLETQLVERPSSSSPDDRVHLVQENARLRTVVEELEADLGQRTTELARMERSLASIRAAPSQAELAAVHALEVMKQRETRLQEEVHRLTAKVDAMAVERDDLVRSINDSERWSVQMRDEMKRMDTQFEQVMTHRTQDLQRQHDSLTDALAREKAIVAQLRDQVAKIPAESPELDELRAVHHTLRNMIVDIAEHVAVDCPRRASQDPNELVAALSGLRHHVWSLEQHKAASTAETQGLRDATTRVNDELAAMRQELTKAHTAEAHLKRQLTTAEQALRAKMTELRQSANKVEILEAELVARTDAGEASRRDIKKLKSQVQDLQDEHERCALRVIDLLSLLGVAATNPQQLHISKALDHATRRVAAILRSANEKLQGTATAHENERDSLSAQLRAATERGLQLETDVTAFLTALFRTFGREYDATPSTPDGNDHRARVVGPAPGDTGRKIERMNEHMTQMFHECLVLQRMNESYAHEVAHLRAREKHLEHDLVSVLGNSNRRVPETR</sequence>
<feature type="coiled-coil region" evidence="1">
    <location>
        <begin position="173"/>
        <end position="248"/>
    </location>
</feature>
<protein>
    <recommendedName>
        <fullName evidence="3">Autophagy-related protein 16 domain-containing protein</fullName>
    </recommendedName>
</protein>
<keyword evidence="1" id="KW-0175">Coiled coil</keyword>
<accession>A0A067CVL1</accession>